<keyword evidence="5 10" id="KW-0418">Kinase</keyword>
<keyword evidence="8" id="KW-0119">Carbohydrate metabolism</keyword>
<dbReference type="GO" id="GO:0005524">
    <property type="term" value="F:ATP binding"/>
    <property type="evidence" value="ECO:0007669"/>
    <property type="project" value="UniProtKB-KW"/>
</dbReference>
<dbReference type="RefSeq" id="WP_076744584.1">
    <property type="nucleotide sequence ID" value="NZ_MPSB01000007.1"/>
</dbReference>
<dbReference type="PANTHER" id="PTHR18964:SF162">
    <property type="entry name" value="N-ACETYL-D-GLUCOSAMINE KINASE"/>
    <property type="match status" value="1"/>
</dbReference>
<comment type="catalytic activity">
    <reaction evidence="9">
        <text>N-acetyl-D-glucosamine + ATP = N-acetyl-D-glucosamine 6-phosphate + ADP + H(+)</text>
        <dbReference type="Rhea" id="RHEA:17417"/>
        <dbReference type="ChEBI" id="CHEBI:15378"/>
        <dbReference type="ChEBI" id="CHEBI:30616"/>
        <dbReference type="ChEBI" id="CHEBI:57513"/>
        <dbReference type="ChEBI" id="CHEBI:456216"/>
        <dbReference type="ChEBI" id="CHEBI:506227"/>
        <dbReference type="EC" id="2.7.1.59"/>
    </reaction>
</comment>
<proteinExistence type="predicted"/>
<dbReference type="Gene3D" id="3.30.420.40">
    <property type="match status" value="2"/>
</dbReference>
<evidence type="ECO:0000256" key="9">
    <source>
        <dbReference type="ARBA" id="ARBA00049065"/>
    </source>
</evidence>
<dbReference type="Pfam" id="PF00480">
    <property type="entry name" value="ROK"/>
    <property type="match status" value="1"/>
</dbReference>
<organism evidence="10 11">
    <name type="scientific">Sphingomonas jeddahensis</name>
    <dbReference type="NCBI Taxonomy" id="1915074"/>
    <lineage>
        <taxon>Bacteria</taxon>
        <taxon>Pseudomonadati</taxon>
        <taxon>Pseudomonadota</taxon>
        <taxon>Alphaproteobacteria</taxon>
        <taxon>Sphingomonadales</taxon>
        <taxon>Sphingomonadaceae</taxon>
        <taxon>Sphingomonas</taxon>
    </lineage>
</organism>
<reference evidence="10 11" key="1">
    <citation type="submission" date="2016-11" db="EMBL/GenBank/DDBJ databases">
        <title>Genome sequence of Sphingomonas jeddahensis G39.</title>
        <authorList>
            <person name="Poehlein A."/>
            <person name="Wuebbeler J.H."/>
            <person name="Steinbuechel A."/>
            <person name="Daniel R."/>
        </authorList>
    </citation>
    <scope>NUCLEOTIDE SEQUENCE [LARGE SCALE GENOMIC DNA]</scope>
    <source>
        <strain evidence="10 11">G39</strain>
    </source>
</reference>
<dbReference type="EC" id="2.7.1.59" evidence="1"/>
<dbReference type="GO" id="GO:0046872">
    <property type="term" value="F:metal ion binding"/>
    <property type="evidence" value="ECO:0007669"/>
    <property type="project" value="UniProtKB-KW"/>
</dbReference>
<evidence type="ECO:0000256" key="8">
    <source>
        <dbReference type="ARBA" id="ARBA00023277"/>
    </source>
</evidence>
<evidence type="ECO:0000256" key="1">
    <source>
        <dbReference type="ARBA" id="ARBA00012122"/>
    </source>
</evidence>
<evidence type="ECO:0000256" key="7">
    <source>
        <dbReference type="ARBA" id="ARBA00022840"/>
    </source>
</evidence>
<keyword evidence="7" id="KW-0067">ATP-binding</keyword>
<dbReference type="AlphaFoldDB" id="A0A1V2ET75"/>
<dbReference type="SUPFAM" id="SSF53067">
    <property type="entry name" value="Actin-like ATPase domain"/>
    <property type="match status" value="1"/>
</dbReference>
<sequence length="313" mass="32870">MRLCADIGGSFVDMGIVDASGDIRDRQRHPTPVGDWHALVTLFRDALERHGGIIGADTPVCISLAGVADPASGTITSSNTPSVHGRRFDDFGAALDRPVSIINDADAFALAEATLGAGRDHRRVFGIILGTGVGGGLVEDSTILVDAHGIGGEWGHGEILVDSPIAPGSVPVFECGCGRTGCLDTIGGARGMERLHAWLHDGAHATSVEITSRWIAGDAACRTTIEYYSRLLAGPIATFLNSFPATIVPVGGGLSNCEPLIELLDRRVRTGMLTRPVDQVVVRTELRDRAGLLGAALASTRSLLIEDVLPSQR</sequence>
<evidence type="ECO:0000256" key="4">
    <source>
        <dbReference type="ARBA" id="ARBA00022741"/>
    </source>
</evidence>
<gene>
    <name evidence="10" type="primary">nagK</name>
    <name evidence="10" type="ORF">SPHI_18020</name>
</gene>
<evidence type="ECO:0000256" key="3">
    <source>
        <dbReference type="ARBA" id="ARBA00022723"/>
    </source>
</evidence>
<keyword evidence="11" id="KW-1185">Reference proteome</keyword>
<comment type="caution">
    <text evidence="10">The sequence shown here is derived from an EMBL/GenBank/DDBJ whole genome shotgun (WGS) entry which is preliminary data.</text>
</comment>
<dbReference type="Proteomes" id="UP000188729">
    <property type="component" value="Unassembled WGS sequence"/>
</dbReference>
<keyword evidence="4" id="KW-0547">Nucleotide-binding</keyword>
<evidence type="ECO:0000313" key="10">
    <source>
        <dbReference type="EMBL" id="ONF95876.1"/>
    </source>
</evidence>
<evidence type="ECO:0000256" key="6">
    <source>
        <dbReference type="ARBA" id="ARBA00022833"/>
    </source>
</evidence>
<dbReference type="STRING" id="1915074.SPHI_18020"/>
<accession>A0A1V2ET75</accession>
<dbReference type="InterPro" id="IPR043129">
    <property type="entry name" value="ATPase_NBD"/>
</dbReference>
<dbReference type="InterPro" id="IPR000600">
    <property type="entry name" value="ROK"/>
</dbReference>
<dbReference type="OrthoDB" id="9810372at2"/>
<dbReference type="EMBL" id="MPSB01000007">
    <property type="protein sequence ID" value="ONF95876.1"/>
    <property type="molecule type" value="Genomic_DNA"/>
</dbReference>
<protein>
    <recommendedName>
        <fullName evidence="1">N-acetylglucosamine kinase</fullName>
        <ecNumber evidence="1">2.7.1.59</ecNumber>
    </recommendedName>
</protein>
<dbReference type="PANTHER" id="PTHR18964">
    <property type="entry name" value="ROK (REPRESSOR, ORF, KINASE) FAMILY"/>
    <property type="match status" value="1"/>
</dbReference>
<evidence type="ECO:0000256" key="5">
    <source>
        <dbReference type="ARBA" id="ARBA00022777"/>
    </source>
</evidence>
<dbReference type="GO" id="GO:0045127">
    <property type="term" value="F:N-acetylglucosamine kinase activity"/>
    <property type="evidence" value="ECO:0007669"/>
    <property type="project" value="UniProtKB-EC"/>
</dbReference>
<evidence type="ECO:0000313" key="11">
    <source>
        <dbReference type="Proteomes" id="UP000188729"/>
    </source>
</evidence>
<evidence type="ECO:0000256" key="2">
    <source>
        <dbReference type="ARBA" id="ARBA00022679"/>
    </source>
</evidence>
<name>A0A1V2ET75_9SPHN</name>
<keyword evidence="6" id="KW-0862">Zinc</keyword>
<keyword evidence="2 10" id="KW-0808">Transferase</keyword>
<keyword evidence="3" id="KW-0479">Metal-binding</keyword>